<evidence type="ECO:0000313" key="2">
    <source>
        <dbReference type="Proteomes" id="UP001164929"/>
    </source>
</evidence>
<comment type="caution">
    <text evidence="1">The sequence shown here is derived from an EMBL/GenBank/DDBJ whole genome shotgun (WGS) entry which is preliminary data.</text>
</comment>
<protein>
    <submittedName>
        <fullName evidence="1">Uncharacterized protein</fullName>
    </submittedName>
</protein>
<accession>A0AAD6LWI7</accession>
<dbReference type="EMBL" id="JAQIZT010000013">
    <property type="protein sequence ID" value="KAJ6974623.1"/>
    <property type="molecule type" value="Genomic_DNA"/>
</dbReference>
<sequence length="86" mass="10217">MCFLSLFVGCRLLVFGDYSSFLFWVTATSFRNRCEKRKPQFCWHFILKHEFWDCIGYDSMKISTLLSIEDPDNYSFSTKILILLPV</sequence>
<gene>
    <name evidence="1" type="ORF">NC653_030674</name>
</gene>
<organism evidence="1 2">
    <name type="scientific">Populus alba x Populus x berolinensis</name>
    <dbReference type="NCBI Taxonomy" id="444605"/>
    <lineage>
        <taxon>Eukaryota</taxon>
        <taxon>Viridiplantae</taxon>
        <taxon>Streptophyta</taxon>
        <taxon>Embryophyta</taxon>
        <taxon>Tracheophyta</taxon>
        <taxon>Spermatophyta</taxon>
        <taxon>Magnoliopsida</taxon>
        <taxon>eudicotyledons</taxon>
        <taxon>Gunneridae</taxon>
        <taxon>Pentapetalae</taxon>
        <taxon>rosids</taxon>
        <taxon>fabids</taxon>
        <taxon>Malpighiales</taxon>
        <taxon>Salicaceae</taxon>
        <taxon>Saliceae</taxon>
        <taxon>Populus</taxon>
    </lineage>
</organism>
<keyword evidence="2" id="KW-1185">Reference proteome</keyword>
<dbReference type="Proteomes" id="UP001164929">
    <property type="component" value="Chromosome 13"/>
</dbReference>
<name>A0AAD6LWI7_9ROSI</name>
<proteinExistence type="predicted"/>
<dbReference type="AlphaFoldDB" id="A0AAD6LWI7"/>
<evidence type="ECO:0000313" key="1">
    <source>
        <dbReference type="EMBL" id="KAJ6974623.1"/>
    </source>
</evidence>
<reference evidence="1" key="1">
    <citation type="journal article" date="2023" name="Mol. Ecol. Resour.">
        <title>Chromosome-level genome assembly of a triploid poplar Populus alba 'Berolinensis'.</title>
        <authorList>
            <person name="Chen S."/>
            <person name="Yu Y."/>
            <person name="Wang X."/>
            <person name="Wang S."/>
            <person name="Zhang T."/>
            <person name="Zhou Y."/>
            <person name="He R."/>
            <person name="Meng N."/>
            <person name="Wang Y."/>
            <person name="Liu W."/>
            <person name="Liu Z."/>
            <person name="Liu J."/>
            <person name="Guo Q."/>
            <person name="Huang H."/>
            <person name="Sederoff R.R."/>
            <person name="Wang G."/>
            <person name="Qu G."/>
            <person name="Chen S."/>
        </authorList>
    </citation>
    <scope>NUCLEOTIDE SEQUENCE</scope>
    <source>
        <strain evidence="1">SC-2020</strain>
    </source>
</reference>